<evidence type="ECO:0000256" key="1">
    <source>
        <dbReference type="SAM" id="Phobius"/>
    </source>
</evidence>
<dbReference type="AlphaFoldDB" id="A0A060HDG8"/>
<dbReference type="Pfam" id="PF02517">
    <property type="entry name" value="Rce1-like"/>
    <property type="match status" value="1"/>
</dbReference>
<dbReference type="InterPro" id="IPR003675">
    <property type="entry name" value="Rce1/LyrA-like_dom"/>
</dbReference>
<keyword evidence="1" id="KW-1133">Transmembrane helix</keyword>
<feature type="transmembrane region" description="Helical" evidence="1">
    <location>
        <begin position="163"/>
        <end position="181"/>
    </location>
</feature>
<feature type="transmembrane region" description="Helical" evidence="1">
    <location>
        <begin position="71"/>
        <end position="101"/>
    </location>
</feature>
<dbReference type="GO" id="GO:0004175">
    <property type="term" value="F:endopeptidase activity"/>
    <property type="evidence" value="ECO:0007669"/>
    <property type="project" value="UniProtKB-ARBA"/>
</dbReference>
<keyword evidence="1" id="KW-0812">Transmembrane</keyword>
<name>A0A060HDG8_XYLFS</name>
<dbReference type="Proteomes" id="UP000027215">
    <property type="component" value="Chromosome"/>
</dbReference>
<evidence type="ECO:0000313" key="3">
    <source>
        <dbReference type="EMBL" id="AIC10952.1"/>
    </source>
</evidence>
<feature type="transmembrane region" description="Helical" evidence="1">
    <location>
        <begin position="20"/>
        <end position="50"/>
    </location>
</feature>
<evidence type="ECO:0000259" key="2">
    <source>
        <dbReference type="Pfam" id="PF02517"/>
    </source>
</evidence>
<dbReference type="KEGG" id="xfs:D934_00940"/>
<dbReference type="PANTHER" id="PTHR36435">
    <property type="entry name" value="SLR1288 PROTEIN"/>
    <property type="match status" value="1"/>
</dbReference>
<dbReference type="InterPro" id="IPR052710">
    <property type="entry name" value="CAAX_protease"/>
</dbReference>
<reference evidence="3 4" key="1">
    <citation type="submission" date="2013-08" db="EMBL/GenBank/DDBJ databases">
        <authorList>
            <person name="Stouthamer R."/>
            <person name="Nunney L."/>
        </authorList>
    </citation>
    <scope>NUCLEOTIDE SEQUENCE [LARGE SCALE GENOMIC DNA]</scope>
    <source>
        <strain evidence="4">ann-1</strain>
    </source>
</reference>
<feature type="transmembrane region" description="Helical" evidence="1">
    <location>
        <begin position="193"/>
        <end position="214"/>
    </location>
</feature>
<organism evidence="3 4">
    <name type="scientific">Xylella fastidiosa subsp. sandyi Ann-1</name>
    <dbReference type="NCBI Taxonomy" id="155920"/>
    <lineage>
        <taxon>Bacteria</taxon>
        <taxon>Pseudomonadati</taxon>
        <taxon>Pseudomonadota</taxon>
        <taxon>Gammaproteobacteria</taxon>
        <taxon>Lysobacterales</taxon>
        <taxon>Lysobacteraceae</taxon>
        <taxon>Xylella</taxon>
    </lineage>
</organism>
<dbReference type="HOGENOM" id="CLU_1106769_0_0_6"/>
<dbReference type="PATRIC" id="fig|155920.8.peg.219"/>
<keyword evidence="1" id="KW-0472">Membrane</keyword>
<gene>
    <name evidence="3" type="ORF">D934_00940</name>
</gene>
<feature type="domain" description="CAAX prenyl protease 2/Lysostaphin resistance protein A-like" evidence="2">
    <location>
        <begin position="165"/>
        <end position="264"/>
    </location>
</feature>
<proteinExistence type="predicted"/>
<feature type="transmembrane region" description="Helical" evidence="1">
    <location>
        <begin position="253"/>
        <end position="273"/>
    </location>
</feature>
<dbReference type="EMBL" id="CP006696">
    <property type="protein sequence ID" value="AIC10952.1"/>
    <property type="molecule type" value="Genomic_DNA"/>
</dbReference>
<accession>A0A060HDG8</accession>
<sequence>MSNLFLSDSVPTNRVARLSAVLIPFSIDVLVSCITIAFISIGAMLLWEIGSGVMLATQAQQRNQRLDSQSVAILIGQPGVLVQMLVALIAIGGTALLLYFWRLPATVDERHHARLALRRMSTWNCIIGVAVLTFFFSTLSGLLARKLGISIVPSNQALILEGLARWPLFVVLFVVFLVPAYEELLFRRVFLGRFLIAGRPILGITLSGLAFAFLHEIPGLSSNGALAIIYLWLIYMILGMAFGWVYWRTGSLWASITTHSFNNIGALIGLYFFGMY</sequence>
<evidence type="ECO:0000313" key="4">
    <source>
        <dbReference type="Proteomes" id="UP000027215"/>
    </source>
</evidence>
<dbReference type="PANTHER" id="PTHR36435:SF1">
    <property type="entry name" value="CAAX AMINO TERMINAL PROTEASE FAMILY PROTEIN"/>
    <property type="match status" value="1"/>
</dbReference>
<protein>
    <submittedName>
        <fullName evidence="3">Membrane protein</fullName>
    </submittedName>
</protein>
<feature type="transmembrane region" description="Helical" evidence="1">
    <location>
        <begin position="121"/>
        <end position="143"/>
    </location>
</feature>
<dbReference type="GO" id="GO:0080120">
    <property type="term" value="P:CAAX-box protein maturation"/>
    <property type="evidence" value="ECO:0007669"/>
    <property type="project" value="UniProtKB-ARBA"/>
</dbReference>
<feature type="transmembrane region" description="Helical" evidence="1">
    <location>
        <begin position="226"/>
        <end position="247"/>
    </location>
</feature>